<sequence>MHQSFRLGFITNQKIDSLKLVETKNISSSSWKMLGDEAKNDVMGKMTFADTFVSFDESNSQPIRLQPIITKERIAKSVKNFQNLPNILQLPLPILWKSWLSIHKTTYLSDTSMRVGMEMIALKIFMSFTMGASHTLEATHVDLLRA</sequence>
<protein>
    <submittedName>
        <fullName evidence="1">Uncharacterized protein</fullName>
    </submittedName>
</protein>
<comment type="caution">
    <text evidence="1">The sequence shown here is derived from an EMBL/GenBank/DDBJ whole genome shotgun (WGS) entry which is preliminary data.</text>
</comment>
<reference evidence="1" key="1">
    <citation type="journal article" date="2022" name="Int. J. Mol. Sci.">
        <title>Draft Genome of Tanacetum Coccineum: Genomic Comparison of Closely Related Tanacetum-Family Plants.</title>
        <authorList>
            <person name="Yamashiro T."/>
            <person name="Shiraishi A."/>
            <person name="Nakayama K."/>
            <person name="Satake H."/>
        </authorList>
    </citation>
    <scope>NUCLEOTIDE SEQUENCE</scope>
</reference>
<proteinExistence type="predicted"/>
<name>A0ABQ5HXP7_9ASTR</name>
<reference evidence="1" key="2">
    <citation type="submission" date="2022-01" db="EMBL/GenBank/DDBJ databases">
        <authorList>
            <person name="Yamashiro T."/>
            <person name="Shiraishi A."/>
            <person name="Satake H."/>
            <person name="Nakayama K."/>
        </authorList>
    </citation>
    <scope>NUCLEOTIDE SEQUENCE</scope>
</reference>
<dbReference type="Proteomes" id="UP001151760">
    <property type="component" value="Unassembled WGS sequence"/>
</dbReference>
<keyword evidence="2" id="KW-1185">Reference proteome</keyword>
<organism evidence="1 2">
    <name type="scientific">Tanacetum coccineum</name>
    <dbReference type="NCBI Taxonomy" id="301880"/>
    <lineage>
        <taxon>Eukaryota</taxon>
        <taxon>Viridiplantae</taxon>
        <taxon>Streptophyta</taxon>
        <taxon>Embryophyta</taxon>
        <taxon>Tracheophyta</taxon>
        <taxon>Spermatophyta</taxon>
        <taxon>Magnoliopsida</taxon>
        <taxon>eudicotyledons</taxon>
        <taxon>Gunneridae</taxon>
        <taxon>Pentapetalae</taxon>
        <taxon>asterids</taxon>
        <taxon>campanulids</taxon>
        <taxon>Asterales</taxon>
        <taxon>Asteraceae</taxon>
        <taxon>Asteroideae</taxon>
        <taxon>Anthemideae</taxon>
        <taxon>Anthemidinae</taxon>
        <taxon>Tanacetum</taxon>
    </lineage>
</organism>
<accession>A0ABQ5HXP7</accession>
<gene>
    <name evidence="1" type="ORF">Tco_1080818</name>
</gene>
<evidence type="ECO:0000313" key="1">
    <source>
        <dbReference type="EMBL" id="GJT91973.1"/>
    </source>
</evidence>
<dbReference type="EMBL" id="BQNB010020066">
    <property type="protein sequence ID" value="GJT91973.1"/>
    <property type="molecule type" value="Genomic_DNA"/>
</dbReference>
<evidence type="ECO:0000313" key="2">
    <source>
        <dbReference type="Proteomes" id="UP001151760"/>
    </source>
</evidence>